<accession>A0A6N4PZG8</accession>
<dbReference type="Proteomes" id="UP000297239">
    <property type="component" value="Unassembled WGS sequence"/>
</dbReference>
<dbReference type="AlphaFoldDB" id="A0A6N4PZG8"/>
<sequence length="169" mass="20009">MLISLKRNIIFLANFKFIFPFVFFIHCHHLYNGPDYIEGSEANQRITSPIISKLHSCSLLTHSYNRNDTNPDPMRRTLSIETTNSFFLILHLFTRFEVFNPYSYYKTKDIDRCSKDIEFYSCDHFSPRWSNDANFGFFIATIVCNDVKTYEPPLQRIFPSSDEEESEEE</sequence>
<proteinExistence type="predicted"/>
<gene>
    <name evidence="1" type="ORF">EHQ18_12005</name>
</gene>
<name>A0A6N4PZG8_9LEPT</name>
<evidence type="ECO:0000313" key="1">
    <source>
        <dbReference type="EMBL" id="TGK69519.1"/>
    </source>
</evidence>
<dbReference type="EMBL" id="RQFF01000030">
    <property type="protein sequence ID" value="TGK69519.1"/>
    <property type="molecule type" value="Genomic_DNA"/>
</dbReference>
<evidence type="ECO:0000313" key="2">
    <source>
        <dbReference type="Proteomes" id="UP000297239"/>
    </source>
</evidence>
<comment type="caution">
    <text evidence="1">The sequence shown here is derived from an EMBL/GenBank/DDBJ whole genome shotgun (WGS) entry which is preliminary data.</text>
</comment>
<keyword evidence="2" id="KW-1185">Reference proteome</keyword>
<protein>
    <submittedName>
        <fullName evidence="1">Uncharacterized protein</fullName>
    </submittedName>
</protein>
<organism evidence="1 2">
    <name type="scientific">Leptospira kanakyensis</name>
    <dbReference type="NCBI Taxonomy" id="2484968"/>
    <lineage>
        <taxon>Bacteria</taxon>
        <taxon>Pseudomonadati</taxon>
        <taxon>Spirochaetota</taxon>
        <taxon>Spirochaetia</taxon>
        <taxon>Leptospirales</taxon>
        <taxon>Leptospiraceae</taxon>
        <taxon>Leptospira</taxon>
    </lineage>
</organism>
<reference evidence="1" key="1">
    <citation type="journal article" date="2019" name="PLoS Negl. Trop. Dis.">
        <title>Revisiting the worldwide diversity of Leptospira species in the environment.</title>
        <authorList>
            <person name="Vincent A.T."/>
            <person name="Schiettekatte O."/>
            <person name="Bourhy P."/>
            <person name="Veyrier F.J."/>
            <person name="Picardeau M."/>
        </authorList>
    </citation>
    <scope>NUCLEOTIDE SEQUENCE [LARGE SCALE GENOMIC DNA]</scope>
    <source>
        <strain evidence="1">201800293</strain>
    </source>
</reference>
<dbReference type="RefSeq" id="WP_135634650.1">
    <property type="nucleotide sequence ID" value="NZ_RQFE01000024.1"/>
</dbReference>
<dbReference type="OrthoDB" id="345379at2"/>